<organism evidence="2 3">
    <name type="scientific">Thauera terpenica 58Eu</name>
    <dbReference type="NCBI Taxonomy" id="1348657"/>
    <lineage>
        <taxon>Bacteria</taxon>
        <taxon>Pseudomonadati</taxon>
        <taxon>Pseudomonadota</taxon>
        <taxon>Betaproteobacteria</taxon>
        <taxon>Rhodocyclales</taxon>
        <taxon>Zoogloeaceae</taxon>
        <taxon>Thauera</taxon>
    </lineage>
</organism>
<gene>
    <name evidence="2" type="ORF">M622_02915</name>
</gene>
<dbReference type="SMART" id="SM00421">
    <property type="entry name" value="HTH_LUXR"/>
    <property type="match status" value="1"/>
</dbReference>
<dbReference type="OrthoDB" id="5497412at2"/>
<reference evidence="2 3" key="1">
    <citation type="submission" date="2013-06" db="EMBL/GenBank/DDBJ databases">
        <title>Draft genome sequence of Thauera terpenica.</title>
        <authorList>
            <person name="Liu B."/>
            <person name="Frostegard A.H."/>
            <person name="Shapleigh J.P."/>
        </authorList>
    </citation>
    <scope>NUCLEOTIDE SEQUENCE [LARGE SCALE GENOMIC DNA]</scope>
    <source>
        <strain evidence="2 3">58Eu</strain>
    </source>
</reference>
<dbReference type="GO" id="GO:0006355">
    <property type="term" value="P:regulation of DNA-templated transcription"/>
    <property type="evidence" value="ECO:0007669"/>
    <property type="project" value="InterPro"/>
</dbReference>
<dbReference type="EMBL" id="ATJV01000048">
    <property type="protein sequence ID" value="EPZ16144.1"/>
    <property type="molecule type" value="Genomic_DNA"/>
</dbReference>
<sequence>MIDADFETLLRVSALGMGEYDELVHSIYDGTGEPTPWKAFLGKLREKLDANYVTMILRQPSSEHSWQVTFSGEAQPEIAETYNTFFYAVDPFVNLPMNRVMTVEEVVKEEDWLRSGIYQEFLSPLSVRYYLGADIGDGDQPSCRFRVSRKAQAGNFGKRERALCQLMLPHITSAVKLRSLIDVAEAERSLYAGTLERLAVGAVILDKKGKILRTNHAAEAILAERDGLSAVNGFLQAVFSTENRELHGLIDGAIKGEASLRPQLASGMSVTRTSGRPNLGIVVRTAPLTEWSESPERPAVIVIIRDVEQKLQASQSILKRLYGLTPAESALVLKLLEGLTVDEASAQLHISRNTVRCQLRGIFAKTGVTRQTELMRLLLNGVAPLA</sequence>
<proteinExistence type="predicted"/>
<dbReference type="SUPFAM" id="SSF46894">
    <property type="entry name" value="C-terminal effector domain of the bipartite response regulators"/>
    <property type="match status" value="1"/>
</dbReference>
<dbReference type="STRING" id="1348657.M622_02915"/>
<accession>T0ATJ0</accession>
<dbReference type="Gene3D" id="1.10.10.10">
    <property type="entry name" value="Winged helix-like DNA-binding domain superfamily/Winged helix DNA-binding domain"/>
    <property type="match status" value="1"/>
</dbReference>
<evidence type="ECO:0000313" key="2">
    <source>
        <dbReference type="EMBL" id="EPZ16144.1"/>
    </source>
</evidence>
<dbReference type="InterPro" id="IPR000792">
    <property type="entry name" value="Tscrpt_reg_LuxR_C"/>
</dbReference>
<feature type="domain" description="HTH luxR-type" evidence="1">
    <location>
        <begin position="321"/>
        <end position="378"/>
    </location>
</feature>
<dbReference type="AlphaFoldDB" id="T0ATJ0"/>
<dbReference type="PATRIC" id="fig|1348657.5.peg.1560"/>
<dbReference type="RefSeq" id="WP_021248985.1">
    <property type="nucleotide sequence ID" value="NZ_ATJV01000048.1"/>
</dbReference>
<dbReference type="InterPro" id="IPR036388">
    <property type="entry name" value="WH-like_DNA-bd_sf"/>
</dbReference>
<keyword evidence="3" id="KW-1185">Reference proteome</keyword>
<name>T0ATJ0_9RHOO</name>
<dbReference type="InterPro" id="IPR016032">
    <property type="entry name" value="Sig_transdc_resp-reg_C-effctor"/>
</dbReference>
<comment type="caution">
    <text evidence="2">The sequence shown here is derived from an EMBL/GenBank/DDBJ whole genome shotgun (WGS) entry which is preliminary data.</text>
</comment>
<dbReference type="eggNOG" id="COG2771">
    <property type="taxonomic scope" value="Bacteria"/>
</dbReference>
<dbReference type="Pfam" id="PF00196">
    <property type="entry name" value="GerE"/>
    <property type="match status" value="1"/>
</dbReference>
<evidence type="ECO:0000259" key="1">
    <source>
        <dbReference type="SMART" id="SM00421"/>
    </source>
</evidence>
<dbReference type="Proteomes" id="UP000015455">
    <property type="component" value="Unassembled WGS sequence"/>
</dbReference>
<protein>
    <recommendedName>
        <fullName evidence="1">HTH luxR-type domain-containing protein</fullName>
    </recommendedName>
</protein>
<evidence type="ECO:0000313" key="3">
    <source>
        <dbReference type="Proteomes" id="UP000015455"/>
    </source>
</evidence>
<dbReference type="GO" id="GO:0003677">
    <property type="term" value="F:DNA binding"/>
    <property type="evidence" value="ECO:0007669"/>
    <property type="project" value="InterPro"/>
</dbReference>